<dbReference type="InterPro" id="IPR015895">
    <property type="entry name" value="4pyrrol_synth_GluRdtase_N"/>
</dbReference>
<dbReference type="PANTHER" id="PTHR43120:SF1">
    <property type="entry name" value="GLUTAMYL-TRNA REDUCTASE 1, CHLOROPLASTIC"/>
    <property type="match status" value="1"/>
</dbReference>
<dbReference type="AlphaFoldDB" id="A0A4Y1ZI38"/>
<gene>
    <name evidence="2" type="ORF">NBRC111894_4224</name>
</gene>
<dbReference type="Pfam" id="PF05201">
    <property type="entry name" value="GlutR_N"/>
    <property type="match status" value="1"/>
</dbReference>
<dbReference type="PANTHER" id="PTHR43120">
    <property type="entry name" value="GLUTAMYL-TRNA REDUCTASE 1, CHLOROPLASTIC"/>
    <property type="match status" value="1"/>
</dbReference>
<reference evidence="2 3" key="1">
    <citation type="submission" date="2017-11" db="EMBL/GenBank/DDBJ databases">
        <title>Draft Genome Sequence of Sporolactobacillus inulinus NBRC 111894 Isolated from Koso, a Japanese Sugar-Vegetable Fermented Beverage.</title>
        <authorList>
            <person name="Chiou T.Y."/>
            <person name="Oshima K."/>
            <person name="Suda W."/>
            <person name="Hattori M."/>
            <person name="Takahashi T."/>
        </authorList>
    </citation>
    <scope>NUCLEOTIDE SEQUENCE [LARGE SCALE GENOMIC DNA]</scope>
    <source>
        <strain evidence="2 3">NBRC111894</strain>
    </source>
</reference>
<evidence type="ECO:0000313" key="2">
    <source>
        <dbReference type="EMBL" id="GAY78670.1"/>
    </source>
</evidence>
<dbReference type="GO" id="GO:0033014">
    <property type="term" value="P:tetrapyrrole biosynthetic process"/>
    <property type="evidence" value="ECO:0007669"/>
    <property type="project" value="InterPro"/>
</dbReference>
<proteinExistence type="predicted"/>
<evidence type="ECO:0000313" key="3">
    <source>
        <dbReference type="Proteomes" id="UP000319716"/>
    </source>
</evidence>
<organism evidence="2 3">
    <name type="scientific">Sporolactobacillus inulinus</name>
    <dbReference type="NCBI Taxonomy" id="2078"/>
    <lineage>
        <taxon>Bacteria</taxon>
        <taxon>Bacillati</taxon>
        <taxon>Bacillota</taxon>
        <taxon>Bacilli</taxon>
        <taxon>Bacillales</taxon>
        <taxon>Sporolactobacillaceae</taxon>
        <taxon>Sporolactobacillus</taxon>
    </lineage>
</organism>
<protein>
    <submittedName>
        <fullName evidence="2">Glutamyl-tRNA reductase</fullName>
        <ecNumber evidence="2">1.2.1.70</ecNumber>
    </submittedName>
</protein>
<keyword evidence="2" id="KW-0560">Oxidoreductase</keyword>
<dbReference type="Proteomes" id="UP000319716">
    <property type="component" value="Unassembled WGS sequence"/>
</dbReference>
<sequence length="83" mass="9668">MHILAIGVNHRNTPVEIREKLSFQPEDLERALSELRQTKSIFEDVILSTCNRTELYVVSDQLHTGRYYSKKFLLSGSAFPWKD</sequence>
<evidence type="ECO:0000259" key="1">
    <source>
        <dbReference type="Pfam" id="PF05201"/>
    </source>
</evidence>
<dbReference type="EMBL" id="BEXB01000056">
    <property type="protein sequence ID" value="GAY78670.1"/>
    <property type="molecule type" value="Genomic_DNA"/>
</dbReference>
<comment type="caution">
    <text evidence="2">The sequence shown here is derived from an EMBL/GenBank/DDBJ whole genome shotgun (WGS) entry which is preliminary data.</text>
</comment>
<accession>A0A4Y1ZI38</accession>
<dbReference type="EC" id="1.2.1.70" evidence="2"/>
<dbReference type="GO" id="GO:0008883">
    <property type="term" value="F:glutamyl-tRNA reductase activity"/>
    <property type="evidence" value="ECO:0007669"/>
    <property type="project" value="UniProtKB-EC"/>
</dbReference>
<name>A0A4Y1ZI38_9BACL</name>
<dbReference type="InterPro" id="IPR036343">
    <property type="entry name" value="GluRdtase_N_sf"/>
</dbReference>
<dbReference type="Gene3D" id="3.30.460.30">
    <property type="entry name" value="Glutamyl-tRNA reductase, N-terminal domain"/>
    <property type="match status" value="1"/>
</dbReference>
<dbReference type="GO" id="GO:0050661">
    <property type="term" value="F:NADP binding"/>
    <property type="evidence" value="ECO:0007669"/>
    <property type="project" value="InterPro"/>
</dbReference>
<dbReference type="SUPFAM" id="SSF69742">
    <property type="entry name" value="Glutamyl tRNA-reductase catalytic, N-terminal domain"/>
    <property type="match status" value="1"/>
</dbReference>
<feature type="domain" description="Glutamyl-tRNA reductase N-terminal" evidence="1">
    <location>
        <begin position="6"/>
        <end position="74"/>
    </location>
</feature>